<dbReference type="EMBL" id="JAAVTX010000001">
    <property type="protein sequence ID" value="NKE43369.1"/>
    <property type="molecule type" value="Genomic_DNA"/>
</dbReference>
<feature type="compositionally biased region" description="Basic and acidic residues" evidence="1">
    <location>
        <begin position="143"/>
        <end position="154"/>
    </location>
</feature>
<feature type="region of interest" description="Disordered" evidence="1">
    <location>
        <begin position="138"/>
        <end position="160"/>
    </location>
</feature>
<proteinExistence type="predicted"/>
<organism evidence="2 3">
    <name type="scientific">Falsiroseomonas frigidaquae</name>
    <dbReference type="NCBI Taxonomy" id="487318"/>
    <lineage>
        <taxon>Bacteria</taxon>
        <taxon>Pseudomonadati</taxon>
        <taxon>Pseudomonadota</taxon>
        <taxon>Alphaproteobacteria</taxon>
        <taxon>Acetobacterales</taxon>
        <taxon>Roseomonadaceae</taxon>
        <taxon>Falsiroseomonas</taxon>
    </lineage>
</organism>
<reference evidence="2 3" key="1">
    <citation type="submission" date="2020-03" db="EMBL/GenBank/DDBJ databases">
        <title>Roseomonas selenitidurans sp. nov. isolated from soil.</title>
        <authorList>
            <person name="Liu H."/>
        </authorList>
    </citation>
    <scope>NUCLEOTIDE SEQUENCE [LARGE SCALE GENOMIC DNA]</scope>
    <source>
        <strain evidence="2 3">JCM 15073</strain>
    </source>
</reference>
<evidence type="ECO:0000256" key="1">
    <source>
        <dbReference type="SAM" id="MobiDB-lite"/>
    </source>
</evidence>
<sequence length="160" mass="17516">MLLHQRMPQPVCAEARQVVGSYDYIAAFGRGREAPLAPPDGVVHALPDRFISTLAAKVCRSRSPQWAERAAISPMTTVIKEYDSAPVFNKGSERTAFLSRINGATDMADTTAATARQVYGTTICTSLRSWPEMHAADASARAQAHEDERADRWSDVAPLR</sequence>
<keyword evidence="3" id="KW-1185">Reference proteome</keyword>
<evidence type="ECO:0000313" key="3">
    <source>
        <dbReference type="Proteomes" id="UP000765160"/>
    </source>
</evidence>
<evidence type="ECO:0000313" key="2">
    <source>
        <dbReference type="EMBL" id="NKE43369.1"/>
    </source>
</evidence>
<gene>
    <name evidence="2" type="ORF">HB662_01165</name>
</gene>
<dbReference type="Proteomes" id="UP000765160">
    <property type="component" value="Unassembled WGS sequence"/>
</dbReference>
<comment type="caution">
    <text evidence="2">The sequence shown here is derived from an EMBL/GenBank/DDBJ whole genome shotgun (WGS) entry which is preliminary data.</text>
</comment>
<accession>A0ABX1EVW9</accession>
<name>A0ABX1EVW9_9PROT</name>
<protein>
    <submittedName>
        <fullName evidence="2">Uncharacterized protein</fullName>
    </submittedName>
</protein>